<protein>
    <submittedName>
        <fullName evidence="4">Sugar kinase of the NBD/HSP70 family, may contain an N-terminal HTH domain</fullName>
    </submittedName>
</protein>
<dbReference type="SUPFAM" id="SSF46785">
    <property type="entry name" value="Winged helix' DNA-binding domain"/>
    <property type="match status" value="1"/>
</dbReference>
<dbReference type="InterPro" id="IPR036388">
    <property type="entry name" value="WH-like_DNA-bd_sf"/>
</dbReference>
<gene>
    <name evidence="4" type="ORF">SAMN02194393_00446</name>
</gene>
<reference evidence="4 5" key="1">
    <citation type="submission" date="2017-02" db="EMBL/GenBank/DDBJ databases">
        <authorList>
            <person name="Peterson S.W."/>
        </authorList>
    </citation>
    <scope>NUCLEOTIDE SEQUENCE [LARGE SCALE GENOMIC DNA]</scope>
    <source>
        <strain evidence="4 5">M1</strain>
    </source>
</reference>
<dbReference type="Gene3D" id="3.30.420.40">
    <property type="match status" value="2"/>
</dbReference>
<dbReference type="EMBL" id="FUZT01000001">
    <property type="protein sequence ID" value="SKC39217.1"/>
    <property type="molecule type" value="Genomic_DNA"/>
</dbReference>
<dbReference type="Pfam" id="PF00480">
    <property type="entry name" value="ROK"/>
    <property type="match status" value="1"/>
</dbReference>
<keyword evidence="5" id="KW-1185">Reference proteome</keyword>
<dbReference type="Gene3D" id="1.10.10.10">
    <property type="entry name" value="Winged helix-like DNA-binding domain superfamily/Winged helix DNA-binding domain"/>
    <property type="match status" value="1"/>
</dbReference>
<keyword evidence="3" id="KW-0119">Carbohydrate metabolism</keyword>
<dbReference type="PANTHER" id="PTHR18964">
    <property type="entry name" value="ROK (REPRESSOR, ORF, KINASE) FAMILY"/>
    <property type="match status" value="1"/>
</dbReference>
<evidence type="ECO:0000256" key="2">
    <source>
        <dbReference type="ARBA" id="ARBA00006479"/>
    </source>
</evidence>
<proteinExistence type="inferred from homology"/>
<keyword evidence="4" id="KW-0808">Transferase</keyword>
<dbReference type="InterPro" id="IPR011991">
    <property type="entry name" value="ArsR-like_HTH"/>
</dbReference>
<dbReference type="GO" id="GO:0042732">
    <property type="term" value="P:D-xylose metabolic process"/>
    <property type="evidence" value="ECO:0007669"/>
    <property type="project" value="UniProtKB-KW"/>
</dbReference>
<evidence type="ECO:0000256" key="1">
    <source>
        <dbReference type="ARBA" id="ARBA00002486"/>
    </source>
</evidence>
<sequence length="389" mass="42889">MKKIKKRDQEYIKQNNLKMILDIIKDKRPISRAEIVKIANMSPTSVSRIVGSLMDLGLVKETETYSNGVGRKAILLDLDLESVITIGVYINKHIINVGVVNFGGEILYKDKIDLNPKDIYPDILIKKACGLINDVIKNSKIDSSKVIGIGVSLPGIINSKNGEVIFSAPLNWKNIHIAQAIESELNIRTIVDNDVKLKALAESLYGVGKNSGKTALVNFGKGVGSALIINGEIFRGVTNIAGEIGHITIDPNGILCECGRRGCLQTFIVEDNLIEEANKVKKIVDIEEIFEEARMGEDWAVSILERAVTYMCVTINNIVCMYNPDTIVVSGSLVEAYPEILKEVEEKCKTFIWAPLRGTFKILYSELKSQSDIIGPSTLASNTFLSFDI</sequence>
<dbReference type="InterPro" id="IPR000600">
    <property type="entry name" value="ROK"/>
</dbReference>
<evidence type="ECO:0000313" key="4">
    <source>
        <dbReference type="EMBL" id="SKC39217.1"/>
    </source>
</evidence>
<accession>A0A1T5IJ90</accession>
<dbReference type="AlphaFoldDB" id="A0A1T5IJ90"/>
<dbReference type="SUPFAM" id="SSF53067">
    <property type="entry name" value="Actin-like ATPase domain"/>
    <property type="match status" value="1"/>
</dbReference>
<dbReference type="PANTHER" id="PTHR18964:SF149">
    <property type="entry name" value="BIFUNCTIONAL UDP-N-ACETYLGLUCOSAMINE 2-EPIMERASE_N-ACETYLMANNOSAMINE KINASE"/>
    <property type="match status" value="1"/>
</dbReference>
<comment type="similarity">
    <text evidence="2">Belongs to the ROK (NagC/XylR) family.</text>
</comment>
<dbReference type="InterPro" id="IPR036390">
    <property type="entry name" value="WH_DNA-bd_sf"/>
</dbReference>
<name>A0A1T5IJ90_9FIRM</name>
<dbReference type="Proteomes" id="UP000190285">
    <property type="component" value="Unassembled WGS sequence"/>
</dbReference>
<keyword evidence="3" id="KW-0859">Xylose metabolism</keyword>
<keyword evidence="4" id="KW-0418">Kinase</keyword>
<dbReference type="RefSeq" id="WP_079489012.1">
    <property type="nucleotide sequence ID" value="NZ_FUZT01000001.1"/>
</dbReference>
<comment type="function">
    <text evidence="1">Transcriptional repressor of xylose-utilizing enzymes.</text>
</comment>
<dbReference type="GO" id="GO:0016301">
    <property type="term" value="F:kinase activity"/>
    <property type="evidence" value="ECO:0007669"/>
    <property type="project" value="UniProtKB-KW"/>
</dbReference>
<dbReference type="InterPro" id="IPR043129">
    <property type="entry name" value="ATPase_NBD"/>
</dbReference>
<dbReference type="CDD" id="cd00090">
    <property type="entry name" value="HTH_ARSR"/>
    <property type="match status" value="1"/>
</dbReference>
<dbReference type="OrthoDB" id="9810372at2"/>
<dbReference type="STRING" id="36842.SAMN02194393_00446"/>
<evidence type="ECO:0000313" key="5">
    <source>
        <dbReference type="Proteomes" id="UP000190285"/>
    </source>
</evidence>
<organism evidence="4 5">
    <name type="scientific">Maledivibacter halophilus</name>
    <dbReference type="NCBI Taxonomy" id="36842"/>
    <lineage>
        <taxon>Bacteria</taxon>
        <taxon>Bacillati</taxon>
        <taxon>Bacillota</taxon>
        <taxon>Clostridia</taxon>
        <taxon>Peptostreptococcales</taxon>
        <taxon>Caminicellaceae</taxon>
        <taxon>Maledivibacter</taxon>
    </lineage>
</organism>
<dbReference type="Pfam" id="PF13412">
    <property type="entry name" value="HTH_24"/>
    <property type="match status" value="1"/>
</dbReference>
<evidence type="ECO:0000256" key="3">
    <source>
        <dbReference type="ARBA" id="ARBA00022629"/>
    </source>
</evidence>